<dbReference type="Proteomes" id="UP000184089">
    <property type="component" value="Unassembled WGS sequence"/>
</dbReference>
<evidence type="ECO:0000313" key="4">
    <source>
        <dbReference type="Proteomes" id="UP000184089"/>
    </source>
</evidence>
<dbReference type="EMBL" id="WWVX01000004">
    <property type="protein sequence ID" value="MZL69620.1"/>
    <property type="molecule type" value="Genomic_DNA"/>
</dbReference>
<evidence type="ECO:0000256" key="1">
    <source>
        <dbReference type="SAM" id="Phobius"/>
    </source>
</evidence>
<sequence>MSGWSLFTKECRRVVTGLPFWLLVAALLAFLSTQFMAGLKPLEEPQPGLASYGASDRVDWEKAIPAALQSLAGEYGENRYKTYPFGFVKTVRLKEEGRERMGELLSELTGRSEEELAAAAQPAGFAVGGGERQPDGSFAVQVPQGEETAPSLTLAPGLAREDFVRLMGEADELLGGGSSYAAEKLAGFGREPLRYEEALEQYRQMVEEDRVTGAYARLFCDYMGIPLAVLPAFVAAALWLKDRRAGAREAVWSRRVSSLALTAARFGAVIATVMGAVLVLAGWMTAVVLAKNGDLSGSLTAFFSYSLGWLLPGVLVSAGVGAFLTECTDTPIAIFVQGAWWYLSLFAGAGDLVGGYGWSLLIRHNRLGGYAEYRAGLAQIAANRLVYALAGLLLMLLTGLVLEQKRRGRFGGMGKALRVHRRCQRAAV</sequence>
<dbReference type="AlphaFoldDB" id="A0AAQ1RV93"/>
<feature type="transmembrane region" description="Helical" evidence="1">
    <location>
        <begin position="302"/>
        <end position="327"/>
    </location>
</feature>
<protein>
    <submittedName>
        <fullName evidence="3">Uncharacterized protein</fullName>
    </submittedName>
</protein>
<dbReference type="Proteomes" id="UP000474718">
    <property type="component" value="Unassembled WGS sequence"/>
</dbReference>
<feature type="transmembrane region" description="Helical" evidence="1">
    <location>
        <begin position="222"/>
        <end position="240"/>
    </location>
</feature>
<evidence type="ECO:0000313" key="3">
    <source>
        <dbReference type="EMBL" id="SHF80141.1"/>
    </source>
</evidence>
<keyword evidence="1" id="KW-0472">Membrane</keyword>
<accession>A0AAQ1RV93</accession>
<feature type="transmembrane region" description="Helical" evidence="1">
    <location>
        <begin position="339"/>
        <end position="361"/>
    </location>
</feature>
<reference evidence="2 5" key="3">
    <citation type="journal article" date="2019" name="Nat. Med.">
        <title>A library of human gut bacterial isolates paired with longitudinal multiomics data enables mechanistic microbiome research.</title>
        <authorList>
            <person name="Poyet M."/>
            <person name="Groussin M."/>
            <person name="Gibbons S.M."/>
            <person name="Avila-Pacheco J."/>
            <person name="Jiang X."/>
            <person name="Kearney S.M."/>
            <person name="Perrotta A.R."/>
            <person name="Berdy B."/>
            <person name="Zhao S."/>
            <person name="Lieberman T.D."/>
            <person name="Swanson P.K."/>
            <person name="Smith M."/>
            <person name="Roesemann S."/>
            <person name="Alexander J.E."/>
            <person name="Rich S.A."/>
            <person name="Livny J."/>
            <person name="Vlamakis H."/>
            <person name="Clish C."/>
            <person name="Bullock K."/>
            <person name="Deik A."/>
            <person name="Scott J."/>
            <person name="Pierce K.A."/>
            <person name="Xavier R.J."/>
            <person name="Alm E.J."/>
        </authorList>
    </citation>
    <scope>NUCLEOTIDE SEQUENCE [LARGE SCALE GENOMIC DNA]</scope>
    <source>
        <strain evidence="2 5">BIOML-A2</strain>
    </source>
</reference>
<keyword evidence="1" id="KW-0812">Transmembrane</keyword>
<keyword evidence="5" id="KW-1185">Reference proteome</keyword>
<dbReference type="EMBL" id="FQVY01000001">
    <property type="protein sequence ID" value="SHF80141.1"/>
    <property type="molecule type" value="Genomic_DNA"/>
</dbReference>
<evidence type="ECO:0000313" key="2">
    <source>
        <dbReference type="EMBL" id="MZL69620.1"/>
    </source>
</evidence>
<name>A0AAQ1RV93_9FIRM</name>
<organism evidence="3 4">
    <name type="scientific">Bittarella massiliensis</name>
    <name type="common">ex Durand et al. 2017</name>
    <dbReference type="NCBI Taxonomy" id="1720313"/>
    <lineage>
        <taxon>Bacteria</taxon>
        <taxon>Bacillati</taxon>
        <taxon>Bacillota</taxon>
        <taxon>Clostridia</taxon>
        <taxon>Eubacteriales</taxon>
        <taxon>Oscillospiraceae</taxon>
        <taxon>Bittarella (ex Durand et al. 2017)</taxon>
    </lineage>
</organism>
<feature type="transmembrane region" description="Helical" evidence="1">
    <location>
        <begin position="381"/>
        <end position="402"/>
    </location>
</feature>
<feature type="transmembrane region" description="Helical" evidence="1">
    <location>
        <begin position="261"/>
        <end position="290"/>
    </location>
</feature>
<reference evidence="3" key="1">
    <citation type="submission" date="2016-11" db="EMBL/GenBank/DDBJ databases">
        <authorList>
            <person name="Varghese N."/>
            <person name="Submissions S."/>
        </authorList>
    </citation>
    <scope>NUCLEOTIDE SEQUENCE</scope>
    <source>
        <strain evidence="3">DSM 4029</strain>
    </source>
</reference>
<gene>
    <name evidence="2" type="ORF">GT747_07610</name>
    <name evidence="3" type="ORF">SAMN05444424_0728</name>
</gene>
<reference evidence="4" key="2">
    <citation type="submission" date="2016-11" db="EMBL/GenBank/DDBJ databases">
        <authorList>
            <person name="Jaros S."/>
            <person name="Januszkiewicz K."/>
            <person name="Wedrychowicz H."/>
        </authorList>
    </citation>
    <scope>NUCLEOTIDE SEQUENCE [LARGE SCALE GENOMIC DNA]</scope>
    <source>
        <strain evidence="4">DSM 4029</strain>
    </source>
</reference>
<evidence type="ECO:0000313" key="5">
    <source>
        <dbReference type="Proteomes" id="UP000474718"/>
    </source>
</evidence>
<comment type="caution">
    <text evidence="3">The sequence shown here is derived from an EMBL/GenBank/DDBJ whole genome shotgun (WGS) entry which is preliminary data.</text>
</comment>
<dbReference type="RefSeq" id="WP_021660210.1">
    <property type="nucleotide sequence ID" value="NZ_FQVY01000001.1"/>
</dbReference>
<keyword evidence="1" id="KW-1133">Transmembrane helix</keyword>
<proteinExistence type="predicted"/>